<feature type="domain" description="N-acetyltransferase" evidence="2">
    <location>
        <begin position="9"/>
        <end position="178"/>
    </location>
</feature>
<dbReference type="EMBL" id="RDQO01000001">
    <property type="protein sequence ID" value="RMX07712.1"/>
    <property type="molecule type" value="Genomic_DNA"/>
</dbReference>
<dbReference type="InterPro" id="IPR016181">
    <property type="entry name" value="Acyl_CoA_acyltransferase"/>
</dbReference>
<evidence type="ECO:0000259" key="2">
    <source>
        <dbReference type="PROSITE" id="PS51186"/>
    </source>
</evidence>
<dbReference type="GO" id="GO:0008080">
    <property type="term" value="F:N-acetyltransferase activity"/>
    <property type="evidence" value="ECO:0007669"/>
    <property type="project" value="InterPro"/>
</dbReference>
<evidence type="ECO:0000313" key="3">
    <source>
        <dbReference type="EMBL" id="RMX07712.1"/>
    </source>
</evidence>
<dbReference type="InterPro" id="IPR050769">
    <property type="entry name" value="NAT_camello-type"/>
</dbReference>
<dbReference type="RefSeq" id="WP_122225833.1">
    <property type="nucleotide sequence ID" value="NZ_RDQO01000001.1"/>
</dbReference>
<sequence length="178" mass="20306">MCASCPIPYAIRRYQCGDKPALLRLIFDIQQREFNTGLTETDQPDLQDVQASYRAGGGEFWVAVPPWPTHQDRIVGCIGVQRITHHTGALRKLFVAPHQRGTGLARALTDVLFAWARAERMTDIYLGTAPMFHAAHRFYEREGFARMDEARLPLGFPRMAIDTRFYHYHLTSHLPPSP</sequence>
<evidence type="ECO:0000313" key="4">
    <source>
        <dbReference type="Proteomes" id="UP000278006"/>
    </source>
</evidence>
<dbReference type="Gene3D" id="3.40.630.30">
    <property type="match status" value="1"/>
</dbReference>
<dbReference type="AlphaFoldDB" id="A0A3M6QYX1"/>
<protein>
    <submittedName>
        <fullName evidence="3">N-acetyltransferase</fullName>
    </submittedName>
</protein>
<keyword evidence="1 3" id="KW-0808">Transferase</keyword>
<keyword evidence="4" id="KW-1185">Reference proteome</keyword>
<proteinExistence type="predicted"/>
<dbReference type="PROSITE" id="PS51186">
    <property type="entry name" value="GNAT"/>
    <property type="match status" value="1"/>
</dbReference>
<reference evidence="3 4" key="1">
    <citation type="submission" date="2018-10" db="EMBL/GenBank/DDBJ databases">
        <title>Draft genome of Cortibacter populi DSM10536.</title>
        <authorList>
            <person name="Bernier A.-M."/>
            <person name="Bernard K."/>
        </authorList>
    </citation>
    <scope>NUCLEOTIDE SEQUENCE [LARGE SCALE GENOMIC DNA]</scope>
    <source>
        <strain evidence="3 4">DSM 105136</strain>
    </source>
</reference>
<dbReference type="OrthoDB" id="9803233at2"/>
<accession>A0A3M6QYX1</accession>
<comment type="caution">
    <text evidence="3">The sequence shown here is derived from an EMBL/GenBank/DDBJ whole genome shotgun (WGS) entry which is preliminary data.</text>
</comment>
<organism evidence="3 4">
    <name type="scientific">Corticibacter populi</name>
    <dbReference type="NCBI Taxonomy" id="1550736"/>
    <lineage>
        <taxon>Bacteria</taxon>
        <taxon>Pseudomonadati</taxon>
        <taxon>Pseudomonadota</taxon>
        <taxon>Betaproteobacteria</taxon>
        <taxon>Burkholderiales</taxon>
        <taxon>Comamonadaceae</taxon>
        <taxon>Corticibacter</taxon>
    </lineage>
</organism>
<dbReference type="InterPro" id="IPR000182">
    <property type="entry name" value="GNAT_dom"/>
</dbReference>
<name>A0A3M6QYX1_9BURK</name>
<dbReference type="CDD" id="cd04301">
    <property type="entry name" value="NAT_SF"/>
    <property type="match status" value="1"/>
</dbReference>
<dbReference type="Pfam" id="PF00583">
    <property type="entry name" value="Acetyltransf_1"/>
    <property type="match status" value="1"/>
</dbReference>
<evidence type="ECO:0000256" key="1">
    <source>
        <dbReference type="ARBA" id="ARBA00022679"/>
    </source>
</evidence>
<dbReference type="SUPFAM" id="SSF55729">
    <property type="entry name" value="Acyl-CoA N-acyltransferases (Nat)"/>
    <property type="match status" value="1"/>
</dbReference>
<gene>
    <name evidence="3" type="ORF">D8I35_00810</name>
</gene>
<dbReference type="Proteomes" id="UP000278006">
    <property type="component" value="Unassembled WGS sequence"/>
</dbReference>
<dbReference type="PANTHER" id="PTHR13947">
    <property type="entry name" value="GNAT FAMILY N-ACETYLTRANSFERASE"/>
    <property type="match status" value="1"/>
</dbReference>
<dbReference type="PANTHER" id="PTHR13947:SF37">
    <property type="entry name" value="LD18367P"/>
    <property type="match status" value="1"/>
</dbReference>